<dbReference type="AlphaFoldDB" id="A0AAE1P7L5"/>
<evidence type="ECO:0000256" key="2">
    <source>
        <dbReference type="ARBA" id="ARBA00023125"/>
    </source>
</evidence>
<accession>A0AAE1P7L5</accession>
<keyword evidence="8" id="KW-1185">Reference proteome</keyword>
<evidence type="ECO:0000256" key="4">
    <source>
        <dbReference type="ARBA" id="ARBA00023242"/>
    </source>
</evidence>
<dbReference type="EMBL" id="JAWZYT010002741">
    <property type="protein sequence ID" value="KAK4302384.1"/>
    <property type="molecule type" value="Genomic_DNA"/>
</dbReference>
<keyword evidence="3" id="KW-0804">Transcription</keyword>
<feature type="compositionally biased region" description="Low complexity" evidence="5">
    <location>
        <begin position="149"/>
        <end position="159"/>
    </location>
</feature>
<evidence type="ECO:0000259" key="6">
    <source>
        <dbReference type="PROSITE" id="PS50888"/>
    </source>
</evidence>
<dbReference type="InterPro" id="IPR050283">
    <property type="entry name" value="E-box_TF_Regulators"/>
</dbReference>
<evidence type="ECO:0000256" key="1">
    <source>
        <dbReference type="ARBA" id="ARBA00023015"/>
    </source>
</evidence>
<name>A0AAE1P7L5_9EUCA</name>
<reference evidence="7" key="1">
    <citation type="submission" date="2023-11" db="EMBL/GenBank/DDBJ databases">
        <title>Genome assemblies of two species of porcelain crab, Petrolisthes cinctipes and Petrolisthes manimaculis (Anomura: Porcellanidae).</title>
        <authorList>
            <person name="Angst P."/>
        </authorList>
    </citation>
    <scope>NUCLEOTIDE SEQUENCE</scope>
    <source>
        <strain evidence="7">PB745_02</strain>
        <tissue evidence="7">Gill</tissue>
    </source>
</reference>
<feature type="region of interest" description="Disordered" evidence="5">
    <location>
        <begin position="141"/>
        <end position="160"/>
    </location>
</feature>
<dbReference type="InterPro" id="IPR036638">
    <property type="entry name" value="HLH_DNA-bd_sf"/>
</dbReference>
<proteinExistence type="predicted"/>
<sequence length="218" mass="24363">MNRQWMASPGYLEWEGGAISPSCSSSTSPLAPHYSAPSSTDPWAPWTSPLKSPQDDSLVASNMRENRRRRRVCPMAQVRQRQAANMRERRRMASINDAFEGLRAHIPTMPYEKRLSKVDTLRLAIGYITFLSDMVDTNPALQQGDHSSNTNNNNNNNNNKIVVKSNVGHYGATTGEDISGAPTFTELSWAPQRQEVVNGRVNTSLWTPTHHHHPALTN</sequence>
<dbReference type="PROSITE" id="PS50888">
    <property type="entry name" value="BHLH"/>
    <property type="match status" value="1"/>
</dbReference>
<dbReference type="InterPro" id="IPR011598">
    <property type="entry name" value="bHLH_dom"/>
</dbReference>
<dbReference type="SMART" id="SM00353">
    <property type="entry name" value="HLH"/>
    <property type="match status" value="1"/>
</dbReference>
<feature type="region of interest" description="Disordered" evidence="5">
    <location>
        <begin position="22"/>
        <end position="59"/>
    </location>
</feature>
<comment type="caution">
    <text evidence="7">The sequence shown here is derived from an EMBL/GenBank/DDBJ whole genome shotgun (WGS) entry which is preliminary data.</text>
</comment>
<evidence type="ECO:0000313" key="8">
    <source>
        <dbReference type="Proteomes" id="UP001292094"/>
    </source>
</evidence>
<gene>
    <name evidence="7" type="ORF">Pmani_025523</name>
</gene>
<dbReference type="GO" id="GO:0032502">
    <property type="term" value="P:developmental process"/>
    <property type="evidence" value="ECO:0007669"/>
    <property type="project" value="TreeGrafter"/>
</dbReference>
<dbReference type="Pfam" id="PF00010">
    <property type="entry name" value="HLH"/>
    <property type="match status" value="1"/>
</dbReference>
<dbReference type="PANTHER" id="PTHR23349:SF112">
    <property type="entry name" value="48 RELATED 1, ISOFORM B"/>
    <property type="match status" value="1"/>
</dbReference>
<protein>
    <recommendedName>
        <fullName evidence="6">BHLH domain-containing protein</fullName>
    </recommendedName>
</protein>
<dbReference type="GO" id="GO:0000981">
    <property type="term" value="F:DNA-binding transcription factor activity, RNA polymerase II-specific"/>
    <property type="evidence" value="ECO:0007669"/>
    <property type="project" value="TreeGrafter"/>
</dbReference>
<organism evidence="7 8">
    <name type="scientific">Petrolisthes manimaculis</name>
    <dbReference type="NCBI Taxonomy" id="1843537"/>
    <lineage>
        <taxon>Eukaryota</taxon>
        <taxon>Metazoa</taxon>
        <taxon>Ecdysozoa</taxon>
        <taxon>Arthropoda</taxon>
        <taxon>Crustacea</taxon>
        <taxon>Multicrustacea</taxon>
        <taxon>Malacostraca</taxon>
        <taxon>Eumalacostraca</taxon>
        <taxon>Eucarida</taxon>
        <taxon>Decapoda</taxon>
        <taxon>Pleocyemata</taxon>
        <taxon>Anomura</taxon>
        <taxon>Galatheoidea</taxon>
        <taxon>Porcellanidae</taxon>
        <taxon>Petrolisthes</taxon>
    </lineage>
</organism>
<keyword evidence="2" id="KW-0238">DNA-binding</keyword>
<evidence type="ECO:0000256" key="3">
    <source>
        <dbReference type="ARBA" id="ARBA00023163"/>
    </source>
</evidence>
<evidence type="ECO:0000313" key="7">
    <source>
        <dbReference type="EMBL" id="KAK4302384.1"/>
    </source>
</evidence>
<feature type="domain" description="BHLH" evidence="6">
    <location>
        <begin position="79"/>
        <end position="131"/>
    </location>
</feature>
<dbReference type="GO" id="GO:0046983">
    <property type="term" value="F:protein dimerization activity"/>
    <property type="evidence" value="ECO:0007669"/>
    <property type="project" value="InterPro"/>
</dbReference>
<dbReference type="SUPFAM" id="SSF47459">
    <property type="entry name" value="HLH, helix-loop-helix DNA-binding domain"/>
    <property type="match status" value="1"/>
</dbReference>
<evidence type="ECO:0000256" key="5">
    <source>
        <dbReference type="SAM" id="MobiDB-lite"/>
    </source>
</evidence>
<keyword evidence="4" id="KW-0539">Nucleus</keyword>
<dbReference type="Proteomes" id="UP001292094">
    <property type="component" value="Unassembled WGS sequence"/>
</dbReference>
<dbReference type="PANTHER" id="PTHR23349">
    <property type="entry name" value="BASIC HELIX-LOOP-HELIX TRANSCRIPTION FACTOR, TWIST"/>
    <property type="match status" value="1"/>
</dbReference>
<dbReference type="GO" id="GO:0000977">
    <property type="term" value="F:RNA polymerase II transcription regulatory region sequence-specific DNA binding"/>
    <property type="evidence" value="ECO:0007669"/>
    <property type="project" value="TreeGrafter"/>
</dbReference>
<keyword evidence="1" id="KW-0805">Transcription regulation</keyword>
<dbReference type="Gene3D" id="4.10.280.10">
    <property type="entry name" value="Helix-loop-helix DNA-binding domain"/>
    <property type="match status" value="1"/>
</dbReference>
<dbReference type="CDD" id="cd11417">
    <property type="entry name" value="bHLH_TS_PTF1A"/>
    <property type="match status" value="1"/>
</dbReference>
<dbReference type="FunFam" id="4.10.280.10:FF:000035">
    <property type="entry name" value="Pancreas-specific transcription factor 1a"/>
    <property type="match status" value="1"/>
</dbReference>